<evidence type="ECO:0000256" key="1">
    <source>
        <dbReference type="ARBA" id="ARBA00022837"/>
    </source>
</evidence>
<dbReference type="InterPro" id="IPR011992">
    <property type="entry name" value="EF-hand-dom_pair"/>
</dbReference>
<feature type="region of interest" description="Disordered" evidence="2">
    <location>
        <begin position="148"/>
        <end position="294"/>
    </location>
</feature>
<accession>A0A8W8IFV5</accession>
<dbReference type="SUPFAM" id="SSF47473">
    <property type="entry name" value="EF-hand"/>
    <property type="match status" value="1"/>
</dbReference>
<keyword evidence="1" id="KW-0106">Calcium</keyword>
<dbReference type="Proteomes" id="UP000005408">
    <property type="component" value="Unassembled WGS sequence"/>
</dbReference>
<evidence type="ECO:0000256" key="2">
    <source>
        <dbReference type="SAM" id="MobiDB-lite"/>
    </source>
</evidence>
<feature type="domain" description="EF-hand" evidence="3">
    <location>
        <begin position="39"/>
        <end position="74"/>
    </location>
</feature>
<sequence>MDESGDVAKYQQYFERFAVDGQLDKQGFRSVLQCLEIDPPQRVVDDMFAEHDKDESSQLSQDEFYEWIKDRLKSKSEMRDSLMQSLDILFPGTDRVPIDDLLAKLSELGETFDETEAAYARMTLEEFDSNNDGAIDKSELMNCFYSDEMPQEENPETVEETVEETAEETVEETKEETQEETTEETKEETVEETTEETQEETTEETKEETTEETQEVTEETTEETQEVTEEKTEETTEESKEETTEETQEVTEEKTEETTEESKEETAEETQEEKTEETQETTEETPENTAEVPE</sequence>
<dbReference type="GO" id="GO:0005509">
    <property type="term" value="F:calcium ion binding"/>
    <property type="evidence" value="ECO:0007669"/>
    <property type="project" value="InterPro"/>
</dbReference>
<reference evidence="4" key="1">
    <citation type="submission" date="2022-08" db="UniProtKB">
        <authorList>
            <consortium name="EnsemblMetazoa"/>
        </authorList>
    </citation>
    <scope>IDENTIFICATION</scope>
    <source>
        <strain evidence="4">05x7-T-G4-1.051#20</strain>
    </source>
</reference>
<dbReference type="InterPro" id="IPR018247">
    <property type="entry name" value="EF_Hand_1_Ca_BS"/>
</dbReference>
<dbReference type="EnsemblMetazoa" id="G14061.6">
    <property type="protein sequence ID" value="G14061.6:cds"/>
    <property type="gene ID" value="G14061"/>
</dbReference>
<protein>
    <recommendedName>
        <fullName evidence="3">EF-hand domain-containing protein</fullName>
    </recommendedName>
</protein>
<dbReference type="OMA" id="VDEMCEM"/>
<dbReference type="InterPro" id="IPR002048">
    <property type="entry name" value="EF_hand_dom"/>
</dbReference>
<feature type="compositionally biased region" description="Acidic residues" evidence="2">
    <location>
        <begin position="209"/>
        <end position="227"/>
    </location>
</feature>
<feature type="compositionally biased region" description="Acidic residues" evidence="2">
    <location>
        <begin position="149"/>
        <end position="170"/>
    </location>
</feature>
<organism evidence="4 5">
    <name type="scientific">Magallana gigas</name>
    <name type="common">Pacific oyster</name>
    <name type="synonym">Crassostrea gigas</name>
    <dbReference type="NCBI Taxonomy" id="29159"/>
    <lineage>
        <taxon>Eukaryota</taxon>
        <taxon>Metazoa</taxon>
        <taxon>Spiralia</taxon>
        <taxon>Lophotrochozoa</taxon>
        <taxon>Mollusca</taxon>
        <taxon>Bivalvia</taxon>
        <taxon>Autobranchia</taxon>
        <taxon>Pteriomorphia</taxon>
        <taxon>Ostreida</taxon>
        <taxon>Ostreoidea</taxon>
        <taxon>Ostreidae</taxon>
        <taxon>Magallana</taxon>
    </lineage>
</organism>
<evidence type="ECO:0000259" key="3">
    <source>
        <dbReference type="PROSITE" id="PS50222"/>
    </source>
</evidence>
<dbReference type="PROSITE" id="PS50222">
    <property type="entry name" value="EF_HAND_2"/>
    <property type="match status" value="2"/>
</dbReference>
<evidence type="ECO:0000313" key="5">
    <source>
        <dbReference type="Proteomes" id="UP000005408"/>
    </source>
</evidence>
<dbReference type="OrthoDB" id="6147424at2759"/>
<name>A0A8W8IFV5_MAGGI</name>
<feature type="compositionally biased region" description="Basic and acidic residues" evidence="2">
    <location>
        <begin position="251"/>
        <end position="265"/>
    </location>
</feature>
<dbReference type="SMART" id="SM00054">
    <property type="entry name" value="EFh"/>
    <property type="match status" value="2"/>
</dbReference>
<evidence type="ECO:0000313" key="4">
    <source>
        <dbReference type="EnsemblMetazoa" id="G14061.6:cds"/>
    </source>
</evidence>
<proteinExistence type="predicted"/>
<feature type="compositionally biased region" description="Basic and acidic residues" evidence="2">
    <location>
        <begin position="228"/>
        <end position="242"/>
    </location>
</feature>
<dbReference type="PROSITE" id="PS00018">
    <property type="entry name" value="EF_HAND_1"/>
    <property type="match status" value="1"/>
</dbReference>
<feature type="compositionally biased region" description="Acidic residues" evidence="2">
    <location>
        <begin position="189"/>
        <end position="202"/>
    </location>
</feature>
<dbReference type="Gene3D" id="1.10.238.10">
    <property type="entry name" value="EF-hand"/>
    <property type="match status" value="1"/>
</dbReference>
<dbReference type="AlphaFoldDB" id="A0A8W8IFV5"/>
<dbReference type="Pfam" id="PF13833">
    <property type="entry name" value="EF-hand_8"/>
    <property type="match status" value="2"/>
</dbReference>
<keyword evidence="5" id="KW-1185">Reference proteome</keyword>
<feature type="domain" description="EF-hand" evidence="3">
    <location>
        <begin position="115"/>
        <end position="150"/>
    </location>
</feature>